<gene>
    <name evidence="14" type="primary">100640062</name>
</gene>
<keyword evidence="6 13" id="KW-1133">Transmembrane helix</keyword>
<dbReference type="OMA" id="HYYLFCR"/>
<keyword evidence="9 13" id="KW-0869">Chloride channel</keyword>
<comment type="subcellular location">
    <subcellularLocation>
        <location evidence="1 13">Cell membrane</location>
        <topology evidence="1 13">Multi-pass membrane protein</topology>
    </subcellularLocation>
</comment>
<feature type="transmembrane region" description="Helical" evidence="13">
    <location>
        <begin position="91"/>
        <end position="114"/>
    </location>
</feature>
<evidence type="ECO:0000256" key="13">
    <source>
        <dbReference type="RuleBase" id="RU361114"/>
    </source>
</evidence>
<dbReference type="Pfam" id="PF04906">
    <property type="entry name" value="Tweety"/>
    <property type="match status" value="1"/>
</dbReference>
<keyword evidence="4" id="KW-1003">Cell membrane</keyword>
<proteinExistence type="inferred from homology"/>
<evidence type="ECO:0000256" key="9">
    <source>
        <dbReference type="ARBA" id="ARBA00023173"/>
    </source>
</evidence>
<dbReference type="GO" id="GO:0034707">
    <property type="term" value="C:chloride channel complex"/>
    <property type="evidence" value="ECO:0007669"/>
    <property type="project" value="UniProtKB-UniRule"/>
</dbReference>
<evidence type="ECO:0000256" key="12">
    <source>
        <dbReference type="ARBA" id="ARBA00023303"/>
    </source>
</evidence>
<dbReference type="PANTHER" id="PTHR12424:SF8">
    <property type="entry name" value="PROTEIN TWEETY"/>
    <property type="match status" value="1"/>
</dbReference>
<feature type="transmembrane region" description="Helical" evidence="13">
    <location>
        <begin position="48"/>
        <end position="79"/>
    </location>
</feature>
<comment type="similarity">
    <text evidence="2 13">Belongs to the tweety family.</text>
</comment>
<sequence>MSLDCSNISSSYEPSSFVTAFHSIPHVNIDLREVSSDFAVSLSYFEPVIIWACVPILICLCIFILLLVYFIFICCCCCCREKTNRPRTCKLSCAFVLSILFIFCLGLVGVLIYAEVSLNKNVESFTTNGQNVVNELTRVSASVDNYNGTLVSDSMSIVIAEISNSNGDGKDAVLASANLILEVNTDIDAALASISNGLDSVQYDSIINSVNNFENIRNWSTIGFLIAVGLLLILSCLLTICMKSVCITIILVIISIFTILIWIAAGGALASTIVLSDVCIDPDGLIRNQTNNEPIAREIVNYFISCEPSCRPSDINETDAALQRYQMVVNNVTDYISANVPGAMVPFDAVKNQITVADQIYNNVSTILNCNPSQGIKEYYNSILDSMCDQGQLFIVITFSVLSGLALSLFILICCLTAFDGLIINTSSVEDFDQDDIVAYDSERANSWAASPRRYSYNEPYSSNGRNRSDSNNSNERREMIQMNEATNSLPGYSDIGGRPVSGEYDHFDV</sequence>
<keyword evidence="10" id="KW-0325">Glycoprotein</keyword>
<dbReference type="EnsemblMetazoa" id="Aqu2.1.43294_001">
    <property type="protein sequence ID" value="Aqu2.1.43294_001"/>
    <property type="gene ID" value="Aqu2.1.43294"/>
</dbReference>
<dbReference type="GO" id="GO:0005886">
    <property type="term" value="C:plasma membrane"/>
    <property type="evidence" value="ECO:0007669"/>
    <property type="project" value="UniProtKB-SubCell"/>
</dbReference>
<evidence type="ECO:0000256" key="11">
    <source>
        <dbReference type="ARBA" id="ARBA00023214"/>
    </source>
</evidence>
<dbReference type="InParanoid" id="A0A1X7VTT9"/>
<feature type="transmembrane region" description="Helical" evidence="13">
    <location>
        <begin position="219"/>
        <end position="240"/>
    </location>
</feature>
<keyword evidence="11 13" id="KW-0868">Chloride</keyword>
<evidence type="ECO:0000256" key="5">
    <source>
        <dbReference type="ARBA" id="ARBA00022692"/>
    </source>
</evidence>
<dbReference type="EnsemblMetazoa" id="XM_019996692.1">
    <property type="protein sequence ID" value="XP_019852251.1"/>
    <property type="gene ID" value="LOC100640062"/>
</dbReference>
<evidence type="ECO:0000313" key="15">
    <source>
        <dbReference type="Proteomes" id="UP000007879"/>
    </source>
</evidence>
<reference evidence="14" key="2">
    <citation type="submission" date="2017-05" db="UniProtKB">
        <authorList>
            <consortium name="EnsemblMetazoa"/>
        </authorList>
    </citation>
    <scope>IDENTIFICATION</scope>
</reference>
<keyword evidence="8 13" id="KW-0472">Membrane</keyword>
<dbReference type="STRING" id="400682.A0A1X7VTT9"/>
<keyword evidence="12 13" id="KW-0407">Ion channel</keyword>
<dbReference type="eggNOG" id="KOG4433">
    <property type="taxonomic scope" value="Eukaryota"/>
</dbReference>
<dbReference type="GO" id="GO:0072320">
    <property type="term" value="F:volume-sensitive chloride channel activity"/>
    <property type="evidence" value="ECO:0007669"/>
    <property type="project" value="TreeGrafter"/>
</dbReference>
<dbReference type="Proteomes" id="UP000007879">
    <property type="component" value="Unassembled WGS sequence"/>
</dbReference>
<dbReference type="AlphaFoldDB" id="A0A1X7VTT9"/>
<evidence type="ECO:0000256" key="1">
    <source>
        <dbReference type="ARBA" id="ARBA00004651"/>
    </source>
</evidence>
<dbReference type="InterPro" id="IPR006990">
    <property type="entry name" value="Tweety"/>
</dbReference>
<dbReference type="KEGG" id="aqu:100640062"/>
<accession>A0A1X7VTT9</accession>
<name>A0A1X7VTT9_AMPQE</name>
<keyword evidence="15" id="KW-1185">Reference proteome</keyword>
<evidence type="ECO:0000256" key="2">
    <source>
        <dbReference type="ARBA" id="ARBA00009849"/>
    </source>
</evidence>
<keyword evidence="7 13" id="KW-0406">Ion transport</keyword>
<reference evidence="15" key="1">
    <citation type="journal article" date="2010" name="Nature">
        <title>The Amphimedon queenslandica genome and the evolution of animal complexity.</title>
        <authorList>
            <person name="Srivastava M."/>
            <person name="Simakov O."/>
            <person name="Chapman J."/>
            <person name="Fahey B."/>
            <person name="Gauthier M.E."/>
            <person name="Mitros T."/>
            <person name="Richards G.S."/>
            <person name="Conaco C."/>
            <person name="Dacre M."/>
            <person name="Hellsten U."/>
            <person name="Larroux C."/>
            <person name="Putnam N.H."/>
            <person name="Stanke M."/>
            <person name="Adamska M."/>
            <person name="Darling A."/>
            <person name="Degnan S.M."/>
            <person name="Oakley T.H."/>
            <person name="Plachetzki D.C."/>
            <person name="Zhai Y."/>
            <person name="Adamski M."/>
            <person name="Calcino A."/>
            <person name="Cummins S.F."/>
            <person name="Goodstein D.M."/>
            <person name="Harris C."/>
            <person name="Jackson D.J."/>
            <person name="Leys S.P."/>
            <person name="Shu S."/>
            <person name="Woodcroft B.J."/>
            <person name="Vervoort M."/>
            <person name="Kosik K.S."/>
            <person name="Manning G."/>
            <person name="Degnan B.M."/>
            <person name="Rokhsar D.S."/>
        </authorList>
    </citation>
    <scope>NUCLEOTIDE SEQUENCE [LARGE SCALE GENOMIC DNA]</scope>
</reference>
<protein>
    <recommendedName>
        <fullName evidence="13">Protein tweety homolog</fullName>
    </recommendedName>
</protein>
<evidence type="ECO:0000256" key="7">
    <source>
        <dbReference type="ARBA" id="ARBA00023065"/>
    </source>
</evidence>
<keyword evidence="3 13" id="KW-0813">Transport</keyword>
<comment type="function">
    <text evidence="13">Probable chloride channel.</text>
</comment>
<evidence type="ECO:0000256" key="6">
    <source>
        <dbReference type="ARBA" id="ARBA00022989"/>
    </source>
</evidence>
<evidence type="ECO:0000256" key="3">
    <source>
        <dbReference type="ARBA" id="ARBA00022448"/>
    </source>
</evidence>
<evidence type="ECO:0000313" key="14">
    <source>
        <dbReference type="EnsemblMetazoa" id="Aqu2.1.43294_001"/>
    </source>
</evidence>
<organism evidence="14">
    <name type="scientific">Amphimedon queenslandica</name>
    <name type="common">Sponge</name>
    <dbReference type="NCBI Taxonomy" id="400682"/>
    <lineage>
        <taxon>Eukaryota</taxon>
        <taxon>Metazoa</taxon>
        <taxon>Porifera</taxon>
        <taxon>Demospongiae</taxon>
        <taxon>Heteroscleromorpha</taxon>
        <taxon>Haplosclerida</taxon>
        <taxon>Niphatidae</taxon>
        <taxon>Amphimedon</taxon>
    </lineage>
</organism>
<keyword evidence="5 13" id="KW-0812">Transmembrane</keyword>
<feature type="transmembrane region" description="Helical" evidence="13">
    <location>
        <begin position="393"/>
        <end position="419"/>
    </location>
</feature>
<evidence type="ECO:0000256" key="4">
    <source>
        <dbReference type="ARBA" id="ARBA00022475"/>
    </source>
</evidence>
<feature type="transmembrane region" description="Helical" evidence="13">
    <location>
        <begin position="247"/>
        <end position="270"/>
    </location>
</feature>
<evidence type="ECO:0000256" key="10">
    <source>
        <dbReference type="ARBA" id="ARBA00023180"/>
    </source>
</evidence>
<dbReference type="GO" id="GO:0005229">
    <property type="term" value="F:intracellularly calcium-gated chloride channel activity"/>
    <property type="evidence" value="ECO:0007669"/>
    <property type="project" value="TreeGrafter"/>
</dbReference>
<dbReference type="PANTHER" id="PTHR12424">
    <property type="entry name" value="TWEETY-RELATED"/>
    <property type="match status" value="1"/>
</dbReference>
<evidence type="ECO:0000256" key="8">
    <source>
        <dbReference type="ARBA" id="ARBA00023136"/>
    </source>
</evidence>